<dbReference type="InterPro" id="IPR004111">
    <property type="entry name" value="Repressor_TetR_C"/>
</dbReference>
<reference evidence="7 8" key="1">
    <citation type="submission" date="2019-05" db="EMBL/GenBank/DDBJ databases">
        <authorList>
            <person name="Lee S.D."/>
        </authorList>
    </citation>
    <scope>NUCLEOTIDE SEQUENCE [LARGE SCALE GENOMIC DNA]</scope>
    <source>
        <strain evidence="7 8">C5-26</strain>
    </source>
</reference>
<dbReference type="InterPro" id="IPR003012">
    <property type="entry name" value="Tet_transcr_reg_TetR"/>
</dbReference>
<evidence type="ECO:0000313" key="7">
    <source>
        <dbReference type="EMBL" id="TWP39053.1"/>
    </source>
</evidence>
<dbReference type="InterPro" id="IPR001647">
    <property type="entry name" value="HTH_TetR"/>
</dbReference>
<dbReference type="OrthoDB" id="3819648at2"/>
<evidence type="ECO:0000256" key="5">
    <source>
        <dbReference type="PROSITE-ProRule" id="PRU00335"/>
    </source>
</evidence>
<keyword evidence="1" id="KW-0678">Repressor</keyword>
<feature type="DNA-binding region" description="H-T-H motif" evidence="5">
    <location>
        <begin position="27"/>
        <end position="46"/>
    </location>
</feature>
<dbReference type="Gene3D" id="1.10.357.10">
    <property type="entry name" value="Tetracycline Repressor, domain 2"/>
    <property type="match status" value="1"/>
</dbReference>
<dbReference type="Pfam" id="PF02909">
    <property type="entry name" value="TetR_C_1"/>
    <property type="match status" value="1"/>
</dbReference>
<dbReference type="Pfam" id="PF00440">
    <property type="entry name" value="TetR_N"/>
    <property type="match status" value="1"/>
</dbReference>
<dbReference type="GO" id="GO:0000976">
    <property type="term" value="F:transcription cis-regulatory region binding"/>
    <property type="evidence" value="ECO:0007669"/>
    <property type="project" value="TreeGrafter"/>
</dbReference>
<feature type="domain" description="HTH tetR-type" evidence="6">
    <location>
        <begin position="4"/>
        <end position="64"/>
    </location>
</feature>
<evidence type="ECO:0000313" key="8">
    <source>
        <dbReference type="Proteomes" id="UP000320244"/>
    </source>
</evidence>
<gene>
    <name evidence="7" type="ORF">FGL98_01315</name>
</gene>
<dbReference type="GO" id="GO:0045892">
    <property type="term" value="P:negative regulation of DNA-templated transcription"/>
    <property type="evidence" value="ECO:0007669"/>
    <property type="project" value="InterPro"/>
</dbReference>
<proteinExistence type="predicted"/>
<dbReference type="PANTHER" id="PTHR30055:SF151">
    <property type="entry name" value="TRANSCRIPTIONAL REGULATORY PROTEIN"/>
    <property type="match status" value="1"/>
</dbReference>
<dbReference type="SUPFAM" id="SSF46689">
    <property type="entry name" value="Homeodomain-like"/>
    <property type="match status" value="1"/>
</dbReference>
<dbReference type="PROSITE" id="PS50977">
    <property type="entry name" value="HTH_TETR_2"/>
    <property type="match status" value="1"/>
</dbReference>
<accession>A0A563EA20</accession>
<dbReference type="AlphaFoldDB" id="A0A563EA20"/>
<protein>
    <submittedName>
        <fullName evidence="7">TetR family transcriptional regulator</fullName>
    </submittedName>
</protein>
<dbReference type="GO" id="GO:0046677">
    <property type="term" value="P:response to antibiotic"/>
    <property type="evidence" value="ECO:0007669"/>
    <property type="project" value="InterPro"/>
</dbReference>
<evidence type="ECO:0000259" key="6">
    <source>
        <dbReference type="PROSITE" id="PS50977"/>
    </source>
</evidence>
<name>A0A563EA20_9MICO</name>
<dbReference type="Proteomes" id="UP000320244">
    <property type="component" value="Unassembled WGS sequence"/>
</dbReference>
<evidence type="ECO:0000256" key="3">
    <source>
        <dbReference type="ARBA" id="ARBA00023125"/>
    </source>
</evidence>
<dbReference type="GO" id="GO:0003700">
    <property type="term" value="F:DNA-binding transcription factor activity"/>
    <property type="evidence" value="ECO:0007669"/>
    <property type="project" value="TreeGrafter"/>
</dbReference>
<dbReference type="PRINTS" id="PR00400">
    <property type="entry name" value="TETREPRESSOR"/>
</dbReference>
<keyword evidence="8" id="KW-1185">Reference proteome</keyword>
<dbReference type="RefSeq" id="WP_146314834.1">
    <property type="nucleotide sequence ID" value="NZ_VCQV01000001.1"/>
</dbReference>
<dbReference type="InterPro" id="IPR050109">
    <property type="entry name" value="HTH-type_TetR-like_transc_reg"/>
</dbReference>
<keyword evidence="4" id="KW-0804">Transcription</keyword>
<dbReference type="PRINTS" id="PR00455">
    <property type="entry name" value="HTHTETR"/>
</dbReference>
<dbReference type="PANTHER" id="PTHR30055">
    <property type="entry name" value="HTH-TYPE TRANSCRIPTIONAL REGULATOR RUTR"/>
    <property type="match status" value="1"/>
</dbReference>
<comment type="caution">
    <text evidence="7">The sequence shown here is derived from an EMBL/GenBank/DDBJ whole genome shotgun (WGS) entry which is preliminary data.</text>
</comment>
<organism evidence="7 8">
    <name type="scientific">Leekyejoonella antrihumi</name>
    <dbReference type="NCBI Taxonomy" id="1660198"/>
    <lineage>
        <taxon>Bacteria</taxon>
        <taxon>Bacillati</taxon>
        <taxon>Actinomycetota</taxon>
        <taxon>Actinomycetes</taxon>
        <taxon>Micrococcales</taxon>
        <taxon>Dermacoccaceae</taxon>
        <taxon>Leekyejoonella</taxon>
    </lineage>
</organism>
<evidence type="ECO:0000256" key="4">
    <source>
        <dbReference type="ARBA" id="ARBA00023163"/>
    </source>
</evidence>
<evidence type="ECO:0000256" key="1">
    <source>
        <dbReference type="ARBA" id="ARBA00022491"/>
    </source>
</evidence>
<sequence>MAGRILRADILRVAIELLDRGGLPALVMRRIAAELDVQQSALYWHFRNKQELLAALADQIIDAVAAPTSTGWPSRLEELCGNLRAELLEHKDGADLVATAFAFRLGAGEAIRRFEGELDRAGLSTQEAQTAASVLLHYVLGYTTNEQQHRQAADLGALDPQSMPHDRTPFGTEDFLRGVRLVVRGIGPAAADG</sequence>
<dbReference type="EMBL" id="VCQV01000001">
    <property type="protein sequence ID" value="TWP39053.1"/>
    <property type="molecule type" value="Genomic_DNA"/>
</dbReference>
<dbReference type="SUPFAM" id="SSF48498">
    <property type="entry name" value="Tetracyclin repressor-like, C-terminal domain"/>
    <property type="match status" value="1"/>
</dbReference>
<evidence type="ECO:0000256" key="2">
    <source>
        <dbReference type="ARBA" id="ARBA00023015"/>
    </source>
</evidence>
<reference evidence="7 8" key="2">
    <citation type="submission" date="2019-08" db="EMBL/GenBank/DDBJ databases">
        <title>Jejuicoccus antrihumi gen. nov., sp. nov., a new member of the family Dermacoccaceae isolated from a cave.</title>
        <authorList>
            <person name="Schumann P."/>
            <person name="Kim I.S."/>
        </authorList>
    </citation>
    <scope>NUCLEOTIDE SEQUENCE [LARGE SCALE GENOMIC DNA]</scope>
    <source>
        <strain evidence="7 8">C5-26</strain>
    </source>
</reference>
<dbReference type="Gene3D" id="1.10.10.60">
    <property type="entry name" value="Homeodomain-like"/>
    <property type="match status" value="1"/>
</dbReference>
<dbReference type="InterPro" id="IPR009057">
    <property type="entry name" value="Homeodomain-like_sf"/>
</dbReference>
<dbReference type="InterPro" id="IPR036271">
    <property type="entry name" value="Tet_transcr_reg_TetR-rel_C_sf"/>
</dbReference>
<keyword evidence="3 5" id="KW-0238">DNA-binding</keyword>
<keyword evidence="2" id="KW-0805">Transcription regulation</keyword>